<evidence type="ECO:0000313" key="2">
    <source>
        <dbReference type="Proteomes" id="UP001234297"/>
    </source>
</evidence>
<sequence length="85" mass="9856">MEKLHLRYVLSSLPLPAFSFSSKKMEKLHCPSPQRFCNPSPQRFCNVQMEIFIEFFFIVVPARRSLVFIVHRNQLTGGHGSLVFS</sequence>
<dbReference type="EMBL" id="CM056819">
    <property type="protein sequence ID" value="KAJ8625414.1"/>
    <property type="molecule type" value="Genomic_DNA"/>
</dbReference>
<name>A0ACC2KW35_PERAE</name>
<protein>
    <submittedName>
        <fullName evidence="1">Uncharacterized protein</fullName>
    </submittedName>
</protein>
<evidence type="ECO:0000313" key="1">
    <source>
        <dbReference type="EMBL" id="KAJ8625414.1"/>
    </source>
</evidence>
<accession>A0ACC2KW35</accession>
<reference evidence="1 2" key="1">
    <citation type="journal article" date="2022" name="Hortic Res">
        <title>A haplotype resolved chromosomal level avocado genome allows analysis of novel avocado genes.</title>
        <authorList>
            <person name="Nath O."/>
            <person name="Fletcher S.J."/>
            <person name="Hayward A."/>
            <person name="Shaw L.M."/>
            <person name="Masouleh A.K."/>
            <person name="Furtado A."/>
            <person name="Henry R.J."/>
            <person name="Mitter N."/>
        </authorList>
    </citation>
    <scope>NUCLEOTIDE SEQUENCE [LARGE SCALE GENOMIC DNA]</scope>
    <source>
        <strain evidence="2">cv. Hass</strain>
    </source>
</reference>
<proteinExistence type="predicted"/>
<keyword evidence="2" id="KW-1185">Reference proteome</keyword>
<comment type="caution">
    <text evidence="1">The sequence shown here is derived from an EMBL/GenBank/DDBJ whole genome shotgun (WGS) entry which is preliminary data.</text>
</comment>
<gene>
    <name evidence="1" type="ORF">MRB53_033944</name>
</gene>
<dbReference type="Proteomes" id="UP001234297">
    <property type="component" value="Chromosome 11"/>
</dbReference>
<organism evidence="1 2">
    <name type="scientific">Persea americana</name>
    <name type="common">Avocado</name>
    <dbReference type="NCBI Taxonomy" id="3435"/>
    <lineage>
        <taxon>Eukaryota</taxon>
        <taxon>Viridiplantae</taxon>
        <taxon>Streptophyta</taxon>
        <taxon>Embryophyta</taxon>
        <taxon>Tracheophyta</taxon>
        <taxon>Spermatophyta</taxon>
        <taxon>Magnoliopsida</taxon>
        <taxon>Magnoliidae</taxon>
        <taxon>Laurales</taxon>
        <taxon>Lauraceae</taxon>
        <taxon>Persea</taxon>
    </lineage>
</organism>